<reference evidence="1" key="1">
    <citation type="submission" date="2019-06" db="EMBL/GenBank/DDBJ databases">
        <title>Genomic and phenotypic analysis of NDM-1-producing atypical Enteroaggregative Escherichia coli causing a fatal outbreak.</title>
        <authorList>
            <person name="Bai L."/>
        </authorList>
    </citation>
    <scope>NUCLEOTIDE SEQUENCE</scope>
    <source>
        <strain evidence="1">13ZX36</strain>
        <plasmid evidence="1">p13ZX36-90</plasmid>
    </source>
</reference>
<accession>A0A5P1MTI6</accession>
<evidence type="ECO:0000313" key="1">
    <source>
        <dbReference type="EMBL" id="QEI46179.1"/>
    </source>
</evidence>
<keyword evidence="1" id="KW-0614">Plasmid</keyword>
<geneLocation type="plasmid" evidence="1">
    <name>p13ZX36-90</name>
</geneLocation>
<sequence length="95" mass="10719">MRVLCRSPEDMVQGYYWAMLPVNMAGNAGRVPIAVCIRRSSAVSDLPFRPRDVRVFLGGADTALSFLRCSYCFAFSIFFCRYSGDAAFSLARCWR</sequence>
<gene>
    <name evidence="1" type="ORF">p13ZX36-90_00102</name>
</gene>
<name>A0A5P1MTI6_ECOLX</name>
<organism evidence="1">
    <name type="scientific">Escherichia coli</name>
    <dbReference type="NCBI Taxonomy" id="562"/>
    <lineage>
        <taxon>Bacteria</taxon>
        <taxon>Pseudomonadati</taxon>
        <taxon>Pseudomonadota</taxon>
        <taxon>Gammaproteobacteria</taxon>
        <taxon>Enterobacterales</taxon>
        <taxon>Enterobacteriaceae</taxon>
        <taxon>Escherichia</taxon>
    </lineage>
</organism>
<protein>
    <submittedName>
        <fullName evidence="1">Uncharacterized protein</fullName>
    </submittedName>
</protein>
<proteinExistence type="predicted"/>
<dbReference type="AlphaFoldDB" id="A0A5P1MTI6"/>
<dbReference type="EMBL" id="MN101855">
    <property type="protein sequence ID" value="QEI46179.1"/>
    <property type="molecule type" value="Genomic_DNA"/>
</dbReference>